<dbReference type="Proteomes" id="UP001152024">
    <property type="component" value="Unassembled WGS sequence"/>
</dbReference>
<comment type="caution">
    <text evidence="1">The sequence shown here is derived from an EMBL/GenBank/DDBJ whole genome shotgun (WGS) entry which is preliminary data.</text>
</comment>
<name>A0ABQ8R9A0_FUSEQ</name>
<gene>
    <name evidence="1" type="ORF">NW768_006822</name>
</gene>
<evidence type="ECO:0000313" key="1">
    <source>
        <dbReference type="EMBL" id="KAJ4129852.1"/>
    </source>
</evidence>
<reference evidence="1" key="1">
    <citation type="submission" date="2022-09" db="EMBL/GenBank/DDBJ databases">
        <title>Fusarium specimens isolated from Avocado Roots.</title>
        <authorList>
            <person name="Stajich J."/>
            <person name="Roper C."/>
            <person name="Heimlech-Rivalta G."/>
        </authorList>
    </citation>
    <scope>NUCLEOTIDE SEQUENCE</scope>
    <source>
        <strain evidence="1">CF00095</strain>
    </source>
</reference>
<evidence type="ECO:0000313" key="2">
    <source>
        <dbReference type="Proteomes" id="UP001152024"/>
    </source>
</evidence>
<keyword evidence="2" id="KW-1185">Reference proteome</keyword>
<sequence>MLRIGASFLGGGVDLGTQVIKPIVSNFYIRRITRTGVRLPNESIFYPVQDIIPHNIHVRKIEYREDDPIRQQLADPVKEYADNLFKFEGAKIPEVAMTGTQAGETSKDNSNVMMDELFRQTQVQEMSVKVCTS</sequence>
<dbReference type="EMBL" id="JAOQBH010000010">
    <property type="protein sequence ID" value="KAJ4129852.1"/>
    <property type="molecule type" value="Genomic_DNA"/>
</dbReference>
<protein>
    <submittedName>
        <fullName evidence="1">Uncharacterized protein</fullName>
    </submittedName>
</protein>
<proteinExistence type="predicted"/>
<accession>A0ABQ8R9A0</accession>
<organism evidence="1 2">
    <name type="scientific">Fusarium equiseti</name>
    <name type="common">Fusarium scirpi</name>
    <dbReference type="NCBI Taxonomy" id="61235"/>
    <lineage>
        <taxon>Eukaryota</taxon>
        <taxon>Fungi</taxon>
        <taxon>Dikarya</taxon>
        <taxon>Ascomycota</taxon>
        <taxon>Pezizomycotina</taxon>
        <taxon>Sordariomycetes</taxon>
        <taxon>Hypocreomycetidae</taxon>
        <taxon>Hypocreales</taxon>
        <taxon>Nectriaceae</taxon>
        <taxon>Fusarium</taxon>
        <taxon>Fusarium incarnatum-equiseti species complex</taxon>
    </lineage>
</organism>